<keyword evidence="3" id="KW-1185">Reference proteome</keyword>
<name>A0ABQ1EFY9_9CLOT</name>
<dbReference type="Proteomes" id="UP000663802">
    <property type="component" value="Unassembled WGS sequence"/>
</dbReference>
<feature type="transmembrane region" description="Helical" evidence="1">
    <location>
        <begin position="189"/>
        <end position="213"/>
    </location>
</feature>
<evidence type="ECO:0000313" key="2">
    <source>
        <dbReference type="EMBL" id="GFZ33569.1"/>
    </source>
</evidence>
<proteinExistence type="predicted"/>
<dbReference type="PANTHER" id="PTHR41309">
    <property type="entry name" value="MEMBRANE PROTEIN-RELATED"/>
    <property type="match status" value="1"/>
</dbReference>
<feature type="transmembrane region" description="Helical" evidence="1">
    <location>
        <begin position="79"/>
        <end position="100"/>
    </location>
</feature>
<keyword evidence="1" id="KW-0812">Transmembrane</keyword>
<dbReference type="InterPro" id="IPR025699">
    <property type="entry name" value="ABC2_memb-like"/>
</dbReference>
<organism evidence="2 3">
    <name type="scientific">Clostridium zeae</name>
    <dbReference type="NCBI Taxonomy" id="2759022"/>
    <lineage>
        <taxon>Bacteria</taxon>
        <taxon>Bacillati</taxon>
        <taxon>Bacillota</taxon>
        <taxon>Clostridia</taxon>
        <taxon>Eubacteriales</taxon>
        <taxon>Clostridiaceae</taxon>
        <taxon>Clostridium</taxon>
    </lineage>
</organism>
<dbReference type="EMBL" id="BMBA01000006">
    <property type="protein sequence ID" value="GFZ33569.1"/>
    <property type="molecule type" value="Genomic_DNA"/>
</dbReference>
<protein>
    <submittedName>
        <fullName evidence="2">Membrane protein</fullName>
    </submittedName>
</protein>
<dbReference type="RefSeq" id="WP_206871914.1">
    <property type="nucleotide sequence ID" value="NZ_BMBA01000006.1"/>
</dbReference>
<evidence type="ECO:0000313" key="3">
    <source>
        <dbReference type="Proteomes" id="UP000663802"/>
    </source>
</evidence>
<feature type="transmembrane region" description="Helical" evidence="1">
    <location>
        <begin position="120"/>
        <end position="138"/>
    </location>
</feature>
<dbReference type="Pfam" id="PF13346">
    <property type="entry name" value="ABC2_membrane_5"/>
    <property type="match status" value="1"/>
</dbReference>
<evidence type="ECO:0000256" key="1">
    <source>
        <dbReference type="SAM" id="Phobius"/>
    </source>
</evidence>
<sequence length="217" mass="24852">MFNLVYKDILVQKRTVLIALLYGAVFTLTFSRTDKPETIFIAVPSVIGYLFVTYACAYDDKNKSDIMLNSLPISRKDIVISKYLSIILYLVIGVCIAFIFTTAVKYLKLGNITRLMNLEDVLGCFISISFLCSIYYPIYFKFGYLKSRYISMFMLLVAFFVPTAIIEFIGKATNSNILQYLSTVPEGVFEFFIILVLLFMLLISVFSSLKIYLNRDL</sequence>
<gene>
    <name evidence="2" type="ORF">CSC2_40950</name>
</gene>
<feature type="transmembrane region" description="Helical" evidence="1">
    <location>
        <begin position="16"/>
        <end position="33"/>
    </location>
</feature>
<accession>A0ABQ1EFY9</accession>
<keyword evidence="1" id="KW-1133">Transmembrane helix</keyword>
<feature type="transmembrane region" description="Helical" evidence="1">
    <location>
        <begin position="150"/>
        <end position="169"/>
    </location>
</feature>
<comment type="caution">
    <text evidence="2">The sequence shown here is derived from an EMBL/GenBank/DDBJ whole genome shotgun (WGS) entry which is preliminary data.</text>
</comment>
<feature type="transmembrane region" description="Helical" evidence="1">
    <location>
        <begin position="39"/>
        <end position="58"/>
    </location>
</feature>
<reference evidence="2 3" key="1">
    <citation type="journal article" date="2021" name="Int. J. Syst. Evol. Microbiol.">
        <title>Clostridium zeae sp. nov., isolated from corn silage.</title>
        <authorList>
            <person name="Kobayashi H."/>
            <person name="Tanizawa Y."/>
            <person name="Yagura M."/>
            <person name="Sakamoto M."/>
            <person name="Ohkuma M."/>
            <person name="Tohno M."/>
        </authorList>
    </citation>
    <scope>NUCLEOTIDE SEQUENCE [LARGE SCALE GENOMIC DNA]</scope>
    <source>
        <strain evidence="2 3">CSC2</strain>
    </source>
</reference>
<keyword evidence="1" id="KW-0472">Membrane</keyword>
<dbReference type="PANTHER" id="PTHR41309:SF2">
    <property type="entry name" value="MEMBRANE PROTEIN"/>
    <property type="match status" value="1"/>
</dbReference>